<evidence type="ECO:0000256" key="3">
    <source>
        <dbReference type="ARBA" id="ARBA00012262"/>
    </source>
</evidence>
<keyword evidence="4" id="KW-0479">Metal-binding</keyword>
<evidence type="ECO:0000259" key="9">
    <source>
        <dbReference type="PROSITE" id="PS51471"/>
    </source>
</evidence>
<dbReference type="InterPro" id="IPR006620">
    <property type="entry name" value="Pro_4_hyd_alph"/>
</dbReference>
<keyword evidence="11" id="KW-1185">Reference proteome</keyword>
<keyword evidence="5" id="KW-0677">Repeat</keyword>
<accession>A0A9D4VMD3</accession>
<dbReference type="InterPro" id="IPR039575">
    <property type="entry name" value="P3H"/>
</dbReference>
<dbReference type="GO" id="GO:0032963">
    <property type="term" value="P:collagen metabolic process"/>
    <property type="evidence" value="ECO:0007669"/>
    <property type="project" value="InterPro"/>
</dbReference>
<dbReference type="InterPro" id="IPR005123">
    <property type="entry name" value="Oxoglu/Fe-dep_dioxygenase_dom"/>
</dbReference>
<evidence type="ECO:0000313" key="11">
    <source>
        <dbReference type="Proteomes" id="UP001058974"/>
    </source>
</evidence>
<protein>
    <recommendedName>
        <fullName evidence="3">procollagen-proline 3-dioxygenase</fullName>
        <ecNumber evidence="3">1.14.11.7</ecNumber>
    </recommendedName>
</protein>
<feature type="domain" description="Fe2OG dioxygenase" evidence="9">
    <location>
        <begin position="88"/>
        <end position="184"/>
    </location>
</feature>
<organism evidence="10 11">
    <name type="scientific">Pisum sativum</name>
    <name type="common">Garden pea</name>
    <name type="synonym">Lathyrus oleraceus</name>
    <dbReference type="NCBI Taxonomy" id="3888"/>
    <lineage>
        <taxon>Eukaryota</taxon>
        <taxon>Viridiplantae</taxon>
        <taxon>Streptophyta</taxon>
        <taxon>Embryophyta</taxon>
        <taxon>Tracheophyta</taxon>
        <taxon>Spermatophyta</taxon>
        <taxon>Magnoliopsida</taxon>
        <taxon>eudicotyledons</taxon>
        <taxon>Gunneridae</taxon>
        <taxon>Pentapetalae</taxon>
        <taxon>rosids</taxon>
        <taxon>fabids</taxon>
        <taxon>Fabales</taxon>
        <taxon>Fabaceae</taxon>
        <taxon>Papilionoideae</taxon>
        <taxon>50 kb inversion clade</taxon>
        <taxon>NPAAA clade</taxon>
        <taxon>Hologalegina</taxon>
        <taxon>IRL clade</taxon>
        <taxon>Fabeae</taxon>
        <taxon>Lathyrus</taxon>
    </lineage>
</organism>
<evidence type="ECO:0000256" key="8">
    <source>
        <dbReference type="ARBA" id="ARBA00023004"/>
    </source>
</evidence>
<evidence type="ECO:0000256" key="1">
    <source>
        <dbReference type="ARBA" id="ARBA00001961"/>
    </source>
</evidence>
<dbReference type="Gramene" id="Psat07G0209900-T1">
    <property type="protein sequence ID" value="KAI5385366.1"/>
    <property type="gene ID" value="KIW84_072099"/>
</dbReference>
<dbReference type="Proteomes" id="UP001058974">
    <property type="component" value="Chromosome 7"/>
</dbReference>
<sequence length="454" mass="51775">MSEVDFEPQIQHHPRIFFPNLLSPHECTELEFIHKCSSTVGYRPNVFSTTLSHLIATNSSQFIIPFIPIRERLKDKLEEFFKCEFELFIEFTGLISWSRGASIGWHSDDNRPYLKQRHFSVVCYLNTYGKDFNGGLFHFQDGEPATIIPAAGDVVMYTADDRNIHSVDEITDGERLTLALWFSRDGSSDEDTKLVSLLSQHLLYKNIASSLLPLPASSNMYWFSQDQASNDQFGFNICWARLHILGYDIYFSQDTSCDSDVSELMLKPVHLVRGAELLDQEFANILHVLQVVQFFCWKESALQTNMSNIDCKVVKLSDEQIAKINGLNSVLLNDVDLASRIFCRRPSNLEENGSIYSNWTGIVAAIAAWEDYVLKLNKQIHFQLPYWRMQESLYNTSETNDTIASRQRDRAEVAASKAGARSRLASGWTRDDDDDESIDVQAAVQDDIQMVAET</sequence>
<evidence type="ECO:0000256" key="5">
    <source>
        <dbReference type="ARBA" id="ARBA00022737"/>
    </source>
</evidence>
<dbReference type="Pfam" id="PF13640">
    <property type="entry name" value="2OG-FeII_Oxy_3"/>
    <property type="match status" value="1"/>
</dbReference>
<comment type="cofactor">
    <cofactor evidence="2">
        <name>Fe cation</name>
        <dbReference type="ChEBI" id="CHEBI:24875"/>
    </cofactor>
</comment>
<reference evidence="10 11" key="1">
    <citation type="journal article" date="2022" name="Nat. Genet.">
        <title>Improved pea reference genome and pan-genome highlight genomic features and evolutionary characteristics.</title>
        <authorList>
            <person name="Yang T."/>
            <person name="Liu R."/>
            <person name="Luo Y."/>
            <person name="Hu S."/>
            <person name="Wang D."/>
            <person name="Wang C."/>
            <person name="Pandey M.K."/>
            <person name="Ge S."/>
            <person name="Xu Q."/>
            <person name="Li N."/>
            <person name="Li G."/>
            <person name="Huang Y."/>
            <person name="Saxena R.K."/>
            <person name="Ji Y."/>
            <person name="Li M."/>
            <person name="Yan X."/>
            <person name="He Y."/>
            <person name="Liu Y."/>
            <person name="Wang X."/>
            <person name="Xiang C."/>
            <person name="Varshney R.K."/>
            <person name="Ding H."/>
            <person name="Gao S."/>
            <person name="Zong X."/>
        </authorList>
    </citation>
    <scope>NUCLEOTIDE SEQUENCE [LARGE SCALE GENOMIC DNA]</scope>
    <source>
        <strain evidence="10 11">cv. Zhongwan 6</strain>
    </source>
</reference>
<dbReference type="GO" id="GO:0031418">
    <property type="term" value="F:L-ascorbic acid binding"/>
    <property type="evidence" value="ECO:0007669"/>
    <property type="project" value="InterPro"/>
</dbReference>
<dbReference type="AlphaFoldDB" id="A0A9D4VMD3"/>
<keyword evidence="8" id="KW-0408">Iron</keyword>
<name>A0A9D4VMD3_PEA</name>
<proteinExistence type="predicted"/>
<dbReference type="PANTHER" id="PTHR14049:SF9">
    <property type="entry name" value="PROCOLLAGEN-PROLINE 3-DIOXYGENASE"/>
    <property type="match status" value="1"/>
</dbReference>
<dbReference type="Gene3D" id="2.60.120.620">
    <property type="entry name" value="q2cbj1_9rhob like domain"/>
    <property type="match status" value="1"/>
</dbReference>
<dbReference type="InterPro" id="IPR044862">
    <property type="entry name" value="Pro_4_hyd_alph_FE2OG_OXY"/>
</dbReference>
<evidence type="ECO:0000256" key="7">
    <source>
        <dbReference type="ARBA" id="ARBA00023002"/>
    </source>
</evidence>
<gene>
    <name evidence="10" type="ORF">KIW84_072099</name>
</gene>
<dbReference type="SMART" id="SM00702">
    <property type="entry name" value="P4Hc"/>
    <property type="match status" value="1"/>
</dbReference>
<keyword evidence="6" id="KW-0223">Dioxygenase</keyword>
<dbReference type="PANTHER" id="PTHR14049">
    <property type="entry name" value="LEPRECAN 1"/>
    <property type="match status" value="1"/>
</dbReference>
<dbReference type="GO" id="GO:0005506">
    <property type="term" value="F:iron ion binding"/>
    <property type="evidence" value="ECO:0007669"/>
    <property type="project" value="InterPro"/>
</dbReference>
<evidence type="ECO:0000256" key="6">
    <source>
        <dbReference type="ARBA" id="ARBA00022964"/>
    </source>
</evidence>
<comment type="cofactor">
    <cofactor evidence="1">
        <name>L-ascorbate</name>
        <dbReference type="ChEBI" id="CHEBI:38290"/>
    </cofactor>
</comment>
<dbReference type="EC" id="1.14.11.7" evidence="3"/>
<comment type="caution">
    <text evidence="10">The sequence shown here is derived from an EMBL/GenBank/DDBJ whole genome shotgun (WGS) entry which is preliminary data.</text>
</comment>
<evidence type="ECO:0000256" key="4">
    <source>
        <dbReference type="ARBA" id="ARBA00022723"/>
    </source>
</evidence>
<evidence type="ECO:0000256" key="2">
    <source>
        <dbReference type="ARBA" id="ARBA00001962"/>
    </source>
</evidence>
<dbReference type="EMBL" id="JAMSHJ010000007">
    <property type="protein sequence ID" value="KAI5385366.1"/>
    <property type="molecule type" value="Genomic_DNA"/>
</dbReference>
<evidence type="ECO:0000313" key="10">
    <source>
        <dbReference type="EMBL" id="KAI5385366.1"/>
    </source>
</evidence>
<keyword evidence="7" id="KW-0560">Oxidoreductase</keyword>
<dbReference type="GO" id="GO:0019797">
    <property type="term" value="F:procollagen-proline 3-dioxygenase activity"/>
    <property type="evidence" value="ECO:0007669"/>
    <property type="project" value="UniProtKB-EC"/>
</dbReference>
<dbReference type="PROSITE" id="PS51471">
    <property type="entry name" value="FE2OG_OXY"/>
    <property type="match status" value="1"/>
</dbReference>